<keyword evidence="3" id="KW-1185">Reference proteome</keyword>
<feature type="compositionally biased region" description="Basic and acidic residues" evidence="1">
    <location>
        <begin position="87"/>
        <end position="99"/>
    </location>
</feature>
<evidence type="ECO:0000313" key="3">
    <source>
        <dbReference type="Proteomes" id="UP000244005"/>
    </source>
</evidence>
<evidence type="ECO:0000256" key="1">
    <source>
        <dbReference type="SAM" id="MobiDB-lite"/>
    </source>
</evidence>
<organism evidence="2 3">
    <name type="scientific">Marchantia polymorpha</name>
    <name type="common">Common liverwort</name>
    <name type="synonym">Marchantia aquatica</name>
    <dbReference type="NCBI Taxonomy" id="3197"/>
    <lineage>
        <taxon>Eukaryota</taxon>
        <taxon>Viridiplantae</taxon>
        <taxon>Streptophyta</taxon>
        <taxon>Embryophyta</taxon>
        <taxon>Marchantiophyta</taxon>
        <taxon>Marchantiopsida</taxon>
        <taxon>Marchantiidae</taxon>
        <taxon>Marchantiales</taxon>
        <taxon>Marchantiaceae</taxon>
        <taxon>Marchantia</taxon>
    </lineage>
</organism>
<protein>
    <submittedName>
        <fullName evidence="2">Uncharacterized protein</fullName>
    </submittedName>
</protein>
<feature type="region of interest" description="Disordered" evidence="1">
    <location>
        <begin position="45"/>
        <end position="105"/>
    </location>
</feature>
<dbReference type="Proteomes" id="UP000244005">
    <property type="component" value="Unassembled WGS sequence"/>
</dbReference>
<dbReference type="AlphaFoldDB" id="A0A2R6XF35"/>
<dbReference type="Gramene" id="Mp1g13530.1">
    <property type="protein sequence ID" value="Mp1g13530.1.cds1"/>
    <property type="gene ID" value="Mp1g13530"/>
</dbReference>
<sequence>MKIRNTVGPNGSACRGNVLRCSNVGREEDRQFANSPWYDRVPRARRSTRGAVSSAMVGVPTTTLKARQRRDSPFPGPPRLPHLVNRSKCDVTKNKEQRTNPKSRFHHHQNRLEILLTKHEAEWSRAGPKRRHTLRPHAYAIATVLRGSVEN</sequence>
<gene>
    <name evidence="2" type="ORF">MARPO_0019s0123</name>
</gene>
<dbReference type="EMBL" id="KZ772691">
    <property type="protein sequence ID" value="PTQ44706.1"/>
    <property type="molecule type" value="Genomic_DNA"/>
</dbReference>
<name>A0A2R6XF35_MARPO</name>
<proteinExistence type="predicted"/>
<evidence type="ECO:0000313" key="2">
    <source>
        <dbReference type="EMBL" id="PTQ44706.1"/>
    </source>
</evidence>
<accession>A0A2R6XF35</accession>
<reference evidence="3" key="1">
    <citation type="journal article" date="2017" name="Cell">
        <title>Insights into land plant evolution garnered from the Marchantia polymorpha genome.</title>
        <authorList>
            <person name="Bowman J.L."/>
            <person name="Kohchi T."/>
            <person name="Yamato K.T."/>
            <person name="Jenkins J."/>
            <person name="Shu S."/>
            <person name="Ishizaki K."/>
            <person name="Yamaoka S."/>
            <person name="Nishihama R."/>
            <person name="Nakamura Y."/>
            <person name="Berger F."/>
            <person name="Adam C."/>
            <person name="Aki S.S."/>
            <person name="Althoff F."/>
            <person name="Araki T."/>
            <person name="Arteaga-Vazquez M.A."/>
            <person name="Balasubrmanian S."/>
            <person name="Barry K."/>
            <person name="Bauer D."/>
            <person name="Boehm C.R."/>
            <person name="Briginshaw L."/>
            <person name="Caballero-Perez J."/>
            <person name="Catarino B."/>
            <person name="Chen F."/>
            <person name="Chiyoda S."/>
            <person name="Chovatia M."/>
            <person name="Davies K.M."/>
            <person name="Delmans M."/>
            <person name="Demura T."/>
            <person name="Dierschke T."/>
            <person name="Dolan L."/>
            <person name="Dorantes-Acosta A.E."/>
            <person name="Eklund D.M."/>
            <person name="Florent S.N."/>
            <person name="Flores-Sandoval E."/>
            <person name="Fujiyama A."/>
            <person name="Fukuzawa H."/>
            <person name="Galik B."/>
            <person name="Grimanelli D."/>
            <person name="Grimwood J."/>
            <person name="Grossniklaus U."/>
            <person name="Hamada T."/>
            <person name="Haseloff J."/>
            <person name="Hetherington A.J."/>
            <person name="Higo A."/>
            <person name="Hirakawa Y."/>
            <person name="Hundley H.N."/>
            <person name="Ikeda Y."/>
            <person name="Inoue K."/>
            <person name="Inoue S.I."/>
            <person name="Ishida S."/>
            <person name="Jia Q."/>
            <person name="Kakita M."/>
            <person name="Kanazawa T."/>
            <person name="Kawai Y."/>
            <person name="Kawashima T."/>
            <person name="Kennedy M."/>
            <person name="Kinose K."/>
            <person name="Kinoshita T."/>
            <person name="Kohara Y."/>
            <person name="Koide E."/>
            <person name="Komatsu K."/>
            <person name="Kopischke S."/>
            <person name="Kubo M."/>
            <person name="Kyozuka J."/>
            <person name="Lagercrantz U."/>
            <person name="Lin S.S."/>
            <person name="Lindquist E."/>
            <person name="Lipzen A.M."/>
            <person name="Lu C.W."/>
            <person name="De Luna E."/>
            <person name="Martienssen R.A."/>
            <person name="Minamino N."/>
            <person name="Mizutani M."/>
            <person name="Mizutani M."/>
            <person name="Mochizuki N."/>
            <person name="Monte I."/>
            <person name="Mosher R."/>
            <person name="Nagasaki H."/>
            <person name="Nakagami H."/>
            <person name="Naramoto S."/>
            <person name="Nishitani K."/>
            <person name="Ohtani M."/>
            <person name="Okamoto T."/>
            <person name="Okumura M."/>
            <person name="Phillips J."/>
            <person name="Pollak B."/>
            <person name="Reinders A."/>
            <person name="Rovekamp M."/>
            <person name="Sano R."/>
            <person name="Sawa S."/>
            <person name="Schmid M.W."/>
            <person name="Shirakawa M."/>
            <person name="Solano R."/>
            <person name="Spunde A."/>
            <person name="Suetsugu N."/>
            <person name="Sugano S."/>
            <person name="Sugiyama A."/>
            <person name="Sun R."/>
            <person name="Suzuki Y."/>
            <person name="Takenaka M."/>
            <person name="Takezawa D."/>
            <person name="Tomogane H."/>
            <person name="Tsuzuki M."/>
            <person name="Ueda T."/>
            <person name="Umeda M."/>
            <person name="Ward J.M."/>
            <person name="Watanabe Y."/>
            <person name="Yazaki K."/>
            <person name="Yokoyama R."/>
            <person name="Yoshitake Y."/>
            <person name="Yotsui I."/>
            <person name="Zachgo S."/>
            <person name="Schmutz J."/>
        </authorList>
    </citation>
    <scope>NUCLEOTIDE SEQUENCE [LARGE SCALE GENOMIC DNA]</scope>
    <source>
        <strain evidence="3">Tak-1</strain>
    </source>
</reference>